<dbReference type="InterPro" id="IPR056079">
    <property type="entry name" value="DUF7662"/>
</dbReference>
<evidence type="ECO:0000313" key="2">
    <source>
        <dbReference type="EMBL" id="QFI74535.1"/>
    </source>
</evidence>
<reference evidence="3" key="1">
    <citation type="submission" date="2019-10" db="EMBL/GenBank/DDBJ databases">
        <title>Complete Genome Sequence of Bradyrhizobium betae type strain PL7HG1T.</title>
        <authorList>
            <person name="Bromfield E.S.P."/>
            <person name="Cloutier S."/>
        </authorList>
    </citation>
    <scope>NUCLEOTIDE SEQUENCE [LARGE SCALE GENOMIC DNA]</scope>
    <source>
        <strain evidence="3">PL7HG1</strain>
    </source>
</reference>
<dbReference type="OrthoDB" id="3480230at2"/>
<sequence length="109" mass="12631">MRLPVFGRSSGWAAWAPDERTTVNDYDALRDYLMRHKQAEFVLSFEQIEEIIGAALPRAANRASWWDTSRSPDIQMPQREACLAAGFKAMRMPDGQTVRFTKLKNDRRR</sequence>
<name>A0A5P6P8D7_9BRAD</name>
<dbReference type="Proteomes" id="UP000325641">
    <property type="component" value="Chromosome"/>
</dbReference>
<dbReference type="KEGG" id="bbet:F8237_20255"/>
<organism evidence="2 3">
    <name type="scientific">Bradyrhizobium betae</name>
    <dbReference type="NCBI Taxonomy" id="244734"/>
    <lineage>
        <taxon>Bacteria</taxon>
        <taxon>Pseudomonadati</taxon>
        <taxon>Pseudomonadota</taxon>
        <taxon>Alphaproteobacteria</taxon>
        <taxon>Hyphomicrobiales</taxon>
        <taxon>Nitrobacteraceae</taxon>
        <taxon>Bradyrhizobium</taxon>
    </lineage>
</organism>
<gene>
    <name evidence="2" type="ORF">F8237_20255</name>
</gene>
<protein>
    <recommendedName>
        <fullName evidence="1">DUF7662 domain-containing protein</fullName>
    </recommendedName>
</protein>
<feature type="domain" description="DUF7662" evidence="1">
    <location>
        <begin position="26"/>
        <end position="102"/>
    </location>
</feature>
<dbReference type="AlphaFoldDB" id="A0A5P6P8D7"/>
<dbReference type="EMBL" id="CP044543">
    <property type="protein sequence ID" value="QFI74535.1"/>
    <property type="molecule type" value="Genomic_DNA"/>
</dbReference>
<proteinExistence type="predicted"/>
<accession>A0A5P6P8D7</accession>
<dbReference type="Pfam" id="PF24698">
    <property type="entry name" value="DUF7662"/>
    <property type="match status" value="1"/>
</dbReference>
<evidence type="ECO:0000259" key="1">
    <source>
        <dbReference type="Pfam" id="PF24698"/>
    </source>
</evidence>
<evidence type="ECO:0000313" key="3">
    <source>
        <dbReference type="Proteomes" id="UP000325641"/>
    </source>
</evidence>